<dbReference type="InterPro" id="IPR031450">
    <property type="entry name" value="Poxin-SLFN/SLFN_N"/>
</dbReference>
<dbReference type="Pfam" id="PF17057">
    <property type="entry name" value="B3R"/>
    <property type="match status" value="1"/>
</dbReference>
<dbReference type="InterPro" id="IPR027417">
    <property type="entry name" value="P-loop_NTPase"/>
</dbReference>
<dbReference type="AlphaFoldDB" id="K7G153"/>
<dbReference type="InterPro" id="IPR018647">
    <property type="entry name" value="SLFN_3-like_DNA/RNA_helicase"/>
</dbReference>
<dbReference type="InterPro" id="IPR029684">
    <property type="entry name" value="Schlafen"/>
</dbReference>
<dbReference type="InterPro" id="IPR007421">
    <property type="entry name" value="Schlafen_AlbA_2_dom"/>
</dbReference>
<name>K7G153_PELSI</name>
<dbReference type="Gene3D" id="3.30.950.30">
    <property type="entry name" value="Schlafen, AAA domain"/>
    <property type="match status" value="1"/>
</dbReference>
<sequence length="946" mass="107235">MAPEEEQPEVDLATNYPEVVIQVGKITFGESQRKKISKNIRQKQKLKLARAVCALLNSGGGVVKAEIENEGYTLQGNSVGLDIETAFRDCIQSPDLTQYFNYMQQNNSFLIFVKSWSSKNSFDVSALIKPRICSLSSGLYLRSGTSVVSMKPGDALEFLKKKQAHTTRELKEESGPSAKKPQLHDVQGAKAAGVQEERDISNAAAQFFERDRLEHGETLNFTESTDVEFKDFATKNILHYLKDILPDYLSAFANTQGGYLIIGVNDNSIVVGCSNKDVNSDDLIETIDDARKKLTLCPGHIAREREHNLNYKHKIINVYSRCGDHYGYVCAVRIESFHGAVFSEAPDSWVVKGNHMERLSAEEWYTQMTAADPELSNFADAFKKELSLSDGPPLVKPVYSHQGADSLDDMQKYLFPVEPNRIKYTPENLSNEIASKHPGLINSMKEHTQLLSHGLLIFSRSWAVQVDLQENPYVVCDALLIAVDSPPILYTVFENPNSAGIFEYSRCTARRLKEKLVNVGGYTEKVCVRPKLLCLHGDSHKDQDGNMNVQCRYPTDYSRINSDNLQLLLRSLTIFLLSFPSFLSDQLGCEFFNLLTIRQYELLSKNLHVAKKLFVYGLPGTGKTIVALKIIEKIRNVFNCKPEEILYICENQPLKNFVSQKNICQSVTRVTFLKMNFEEVRHIVVDEAQNFRANDGAWFTKAKRITQRHSEPGVFWIFLDYLQISHPFATGLPPARQHDPVDSLTKVVRNAKDIYNIIKSQMEVIVRDKTLSHVPYQRLEKLLDKASCDHHLPGYTIRKDLNKNEMANYVARQCLRYLEKGYSEKEIAILCSTEKDKPDYEPILTREMRKFRLNIVFQTADEIQGKHIILDSIRRFSGLERSIVFGVNPVPSQEEISANLLLCVASRANLHLHLLFEKIPPSSRATHSSASPRPVVSNLFTPKITF</sequence>
<keyword evidence="2" id="KW-0547">Nucleotide-binding</keyword>
<dbReference type="Proteomes" id="UP000007267">
    <property type="component" value="Unassembled WGS sequence"/>
</dbReference>
<dbReference type="InterPro" id="IPR048729">
    <property type="entry name" value="SLFN_GTPase-like"/>
</dbReference>
<dbReference type="GeneTree" id="ENSGT00410000025651"/>
<dbReference type="Pfam" id="PF21026">
    <property type="entry name" value="SLFN_GTPase-like"/>
    <property type="match status" value="1"/>
</dbReference>
<feature type="domain" description="Schlafen GTPase-like" evidence="8">
    <location>
        <begin position="420"/>
        <end position="558"/>
    </location>
</feature>
<reference evidence="10" key="2">
    <citation type="journal article" date="2013" name="Nat. Genet.">
        <title>The draft genomes of soft-shell turtle and green sea turtle yield insights into the development and evolution of the turtle-specific body plan.</title>
        <authorList>
            <person name="Wang Z."/>
            <person name="Pascual-Anaya J."/>
            <person name="Zadissa A."/>
            <person name="Li W."/>
            <person name="Niimura Y."/>
            <person name="Huang Z."/>
            <person name="Li C."/>
            <person name="White S."/>
            <person name="Xiong Z."/>
            <person name="Fang D."/>
            <person name="Wang B."/>
            <person name="Ming Y."/>
            <person name="Chen Y."/>
            <person name="Zheng Y."/>
            <person name="Kuraku S."/>
            <person name="Pignatelli M."/>
            <person name="Herrero J."/>
            <person name="Beal K."/>
            <person name="Nozawa M."/>
            <person name="Li Q."/>
            <person name="Wang J."/>
            <person name="Zhang H."/>
            <person name="Yu L."/>
            <person name="Shigenobu S."/>
            <person name="Wang J."/>
            <person name="Liu J."/>
            <person name="Flicek P."/>
            <person name="Searle S."/>
            <person name="Wang J."/>
            <person name="Kuratani S."/>
            <person name="Yin Y."/>
            <person name="Aken B."/>
            <person name="Zhang G."/>
            <person name="Irie N."/>
        </authorList>
    </citation>
    <scope>NUCLEOTIDE SEQUENCE [LARGE SCALE GENOMIC DNA]</scope>
    <source>
        <strain evidence="10">Daiwa-1</strain>
    </source>
</reference>
<dbReference type="EMBL" id="AGCU01061168">
    <property type="status" value="NOT_ANNOTATED_CDS"/>
    <property type="molecule type" value="Genomic_DNA"/>
</dbReference>
<keyword evidence="3" id="KW-0067">ATP-binding</keyword>
<dbReference type="PANTHER" id="PTHR12155">
    <property type="entry name" value="SCHLAFEN"/>
    <property type="match status" value="1"/>
</dbReference>
<protein>
    <submittedName>
        <fullName evidence="9">Schlafen family member 13</fullName>
    </submittedName>
</protein>
<evidence type="ECO:0000256" key="4">
    <source>
        <dbReference type="SAM" id="MobiDB-lite"/>
    </source>
</evidence>
<dbReference type="GO" id="GO:0005524">
    <property type="term" value="F:ATP binding"/>
    <property type="evidence" value="ECO:0007669"/>
    <property type="project" value="UniProtKB-KW"/>
</dbReference>
<dbReference type="SUPFAM" id="SSF52540">
    <property type="entry name" value="P-loop containing nucleoside triphosphate hydrolases"/>
    <property type="match status" value="1"/>
</dbReference>
<dbReference type="EMBL" id="AGCU01061166">
    <property type="status" value="NOT_ANNOTATED_CDS"/>
    <property type="molecule type" value="Genomic_DNA"/>
</dbReference>
<dbReference type="Ensembl" id="ENSPSIT00000014078.1">
    <property type="protein sequence ID" value="ENSPSIP00000014013.1"/>
    <property type="gene ID" value="ENSPSIG00000012539.1"/>
</dbReference>
<feature type="domain" description="Schlafen AlbA-2" evidence="5">
    <location>
        <begin position="223"/>
        <end position="338"/>
    </location>
</feature>
<reference evidence="9" key="4">
    <citation type="submission" date="2025-09" db="UniProtKB">
        <authorList>
            <consortium name="Ensembl"/>
        </authorList>
    </citation>
    <scope>IDENTIFICATION</scope>
</reference>
<reference evidence="9" key="3">
    <citation type="submission" date="2025-08" db="UniProtKB">
        <authorList>
            <consortium name="Ensembl"/>
        </authorList>
    </citation>
    <scope>IDENTIFICATION</scope>
</reference>
<organism evidence="9 10">
    <name type="scientific">Pelodiscus sinensis</name>
    <name type="common">Chinese softshell turtle</name>
    <name type="synonym">Trionyx sinensis</name>
    <dbReference type="NCBI Taxonomy" id="13735"/>
    <lineage>
        <taxon>Eukaryota</taxon>
        <taxon>Metazoa</taxon>
        <taxon>Chordata</taxon>
        <taxon>Craniata</taxon>
        <taxon>Vertebrata</taxon>
        <taxon>Euteleostomi</taxon>
        <taxon>Archelosauria</taxon>
        <taxon>Testudinata</taxon>
        <taxon>Testudines</taxon>
        <taxon>Cryptodira</taxon>
        <taxon>Trionychia</taxon>
        <taxon>Trionychidae</taxon>
        <taxon>Pelodiscus</taxon>
    </lineage>
</organism>
<dbReference type="EMBL" id="AGCU01061169">
    <property type="status" value="NOT_ANNOTATED_CDS"/>
    <property type="molecule type" value="Genomic_DNA"/>
</dbReference>
<dbReference type="RefSeq" id="XP_006119672.1">
    <property type="nucleotide sequence ID" value="XM_006119610.3"/>
</dbReference>
<dbReference type="eggNOG" id="ENOG502QWKG">
    <property type="taxonomic scope" value="Eukaryota"/>
</dbReference>
<comment type="similarity">
    <text evidence="1">Belongs to the Schlafen family. Subgroup III subfamily.</text>
</comment>
<evidence type="ECO:0000313" key="9">
    <source>
        <dbReference type="Ensembl" id="ENSPSIP00000014013.1"/>
    </source>
</evidence>
<dbReference type="FunFam" id="3.40.50.300:FF:001322">
    <property type="entry name" value="Schlafen family member 11"/>
    <property type="match status" value="1"/>
</dbReference>
<evidence type="ECO:0000256" key="3">
    <source>
        <dbReference type="ARBA" id="ARBA00022840"/>
    </source>
</evidence>
<evidence type="ECO:0000313" key="10">
    <source>
        <dbReference type="Proteomes" id="UP000007267"/>
    </source>
</evidence>
<evidence type="ECO:0000259" key="8">
    <source>
        <dbReference type="Pfam" id="PF21026"/>
    </source>
</evidence>
<dbReference type="Pfam" id="PF04326">
    <property type="entry name" value="SLFN_AlbA_2"/>
    <property type="match status" value="1"/>
</dbReference>
<dbReference type="EMBL" id="AGCU01061167">
    <property type="status" value="NOT_ANNOTATED_CDS"/>
    <property type="molecule type" value="Genomic_DNA"/>
</dbReference>
<feature type="domain" description="Poxin-Schlafen/Schlafen-like N-terminal" evidence="7">
    <location>
        <begin position="94"/>
        <end position="221"/>
    </location>
</feature>
<evidence type="ECO:0000259" key="5">
    <source>
        <dbReference type="Pfam" id="PF04326"/>
    </source>
</evidence>
<evidence type="ECO:0000256" key="1">
    <source>
        <dbReference type="ARBA" id="ARBA00010114"/>
    </source>
</evidence>
<reference evidence="10" key="1">
    <citation type="submission" date="2011-10" db="EMBL/GenBank/DDBJ databases">
        <authorList>
            <consortium name="Soft-shell Turtle Genome Consortium"/>
        </authorList>
    </citation>
    <scope>NUCLEOTIDE SEQUENCE [LARGE SCALE GENOMIC DNA]</scope>
    <source>
        <strain evidence="10">Daiwa-1</strain>
    </source>
</reference>
<evidence type="ECO:0000259" key="7">
    <source>
        <dbReference type="Pfam" id="PF17057"/>
    </source>
</evidence>
<dbReference type="OrthoDB" id="6052143at2759"/>
<feature type="domain" description="Schlafen group 3-like DNA/RNA helicase" evidence="6">
    <location>
        <begin position="613"/>
        <end position="721"/>
    </location>
</feature>
<dbReference type="Pfam" id="PF09848">
    <property type="entry name" value="SLFN-g3_helicase"/>
    <property type="match status" value="1"/>
</dbReference>
<dbReference type="Gene3D" id="3.40.50.300">
    <property type="entry name" value="P-loop containing nucleotide triphosphate hydrolases"/>
    <property type="match status" value="2"/>
</dbReference>
<dbReference type="EMBL" id="AGCU01061165">
    <property type="status" value="NOT_ANNOTATED_CDS"/>
    <property type="molecule type" value="Genomic_DNA"/>
</dbReference>
<evidence type="ECO:0000256" key="2">
    <source>
        <dbReference type="ARBA" id="ARBA00022741"/>
    </source>
</evidence>
<dbReference type="PANTHER" id="PTHR12155:SF30">
    <property type="entry name" value="PROTEIN SLFN14"/>
    <property type="match status" value="1"/>
</dbReference>
<dbReference type="InterPro" id="IPR038461">
    <property type="entry name" value="Schlafen_AlbA_2_dom_sf"/>
</dbReference>
<keyword evidence="10" id="KW-1185">Reference proteome</keyword>
<proteinExistence type="inferred from homology"/>
<dbReference type="KEGG" id="pss:102450776"/>
<feature type="region of interest" description="Disordered" evidence="4">
    <location>
        <begin position="167"/>
        <end position="197"/>
    </location>
</feature>
<accession>K7G153</accession>
<dbReference type="OMA" id="HKLCVIP"/>
<evidence type="ECO:0000259" key="6">
    <source>
        <dbReference type="Pfam" id="PF09848"/>
    </source>
</evidence>